<evidence type="ECO:0000256" key="2">
    <source>
        <dbReference type="ARBA" id="ARBA00022654"/>
    </source>
</evidence>
<evidence type="ECO:0000256" key="7">
    <source>
        <dbReference type="ARBA" id="ARBA00023136"/>
    </source>
</evidence>
<evidence type="ECO:0000313" key="9">
    <source>
        <dbReference type="EMBL" id="MBO7745199.1"/>
    </source>
</evidence>
<keyword evidence="3" id="KW-0645">Protease</keyword>
<dbReference type="Proteomes" id="UP000670947">
    <property type="component" value="Unassembled WGS sequence"/>
</dbReference>
<organism evidence="9 10">
    <name type="scientific">Paenibacillus artemisiicola</name>
    <dbReference type="NCBI Taxonomy" id="1172618"/>
    <lineage>
        <taxon>Bacteria</taxon>
        <taxon>Bacillati</taxon>
        <taxon>Bacillota</taxon>
        <taxon>Bacilli</taxon>
        <taxon>Bacillales</taxon>
        <taxon>Paenibacillaceae</taxon>
        <taxon>Paenibacillus</taxon>
    </lineage>
</organism>
<keyword evidence="1" id="KW-1003">Cell membrane</keyword>
<dbReference type="RefSeq" id="WP_208848095.1">
    <property type="nucleotide sequence ID" value="NZ_JAGGDJ010000008.1"/>
</dbReference>
<sequence length="175" mass="18762">MLDKLAVGLHDRMVAAGVEKAPSAAVIKYAFDILTNTLSAAVAALIIGAFTGEFRSTCFALLVLAVIRYMSGGYHLRSSLLCATVSTLTLAAIPHVPVADAWMPYLTGFAVIMMLIFAPANYDTYATLPARYYPLLKVLSALFAASNFLVHSDIMTVVIVLQSILLLFKEGGEAE</sequence>
<keyword evidence="4 8" id="KW-0812">Transmembrane</keyword>
<name>A0ABS3WA70_9BACL</name>
<comment type="caution">
    <text evidence="9">The sequence shown here is derived from an EMBL/GenBank/DDBJ whole genome shotgun (WGS) entry which is preliminary data.</text>
</comment>
<feature type="transmembrane region" description="Helical" evidence="8">
    <location>
        <begin position="141"/>
        <end position="168"/>
    </location>
</feature>
<proteinExistence type="predicted"/>
<evidence type="ECO:0000256" key="8">
    <source>
        <dbReference type="SAM" id="Phobius"/>
    </source>
</evidence>
<evidence type="ECO:0000313" key="10">
    <source>
        <dbReference type="Proteomes" id="UP000670947"/>
    </source>
</evidence>
<dbReference type="SMART" id="SM00793">
    <property type="entry name" value="AgrB"/>
    <property type="match status" value="1"/>
</dbReference>
<keyword evidence="7 8" id="KW-0472">Membrane</keyword>
<dbReference type="EMBL" id="JAGGDJ010000008">
    <property type="protein sequence ID" value="MBO7745199.1"/>
    <property type="molecule type" value="Genomic_DNA"/>
</dbReference>
<evidence type="ECO:0000256" key="6">
    <source>
        <dbReference type="ARBA" id="ARBA00022989"/>
    </source>
</evidence>
<dbReference type="Pfam" id="PF04647">
    <property type="entry name" value="AgrB"/>
    <property type="match status" value="1"/>
</dbReference>
<feature type="transmembrane region" description="Helical" evidence="8">
    <location>
        <begin position="38"/>
        <end position="67"/>
    </location>
</feature>
<evidence type="ECO:0000256" key="4">
    <source>
        <dbReference type="ARBA" id="ARBA00022692"/>
    </source>
</evidence>
<evidence type="ECO:0000256" key="1">
    <source>
        <dbReference type="ARBA" id="ARBA00022475"/>
    </source>
</evidence>
<evidence type="ECO:0000256" key="3">
    <source>
        <dbReference type="ARBA" id="ARBA00022670"/>
    </source>
</evidence>
<keyword evidence="6 8" id="KW-1133">Transmembrane helix</keyword>
<feature type="transmembrane region" description="Helical" evidence="8">
    <location>
        <begin position="102"/>
        <end position="120"/>
    </location>
</feature>
<dbReference type="InterPro" id="IPR006741">
    <property type="entry name" value="AgrB"/>
</dbReference>
<protein>
    <submittedName>
        <fullName evidence="9">Accessory gene regulator B family protein</fullName>
    </submittedName>
</protein>
<keyword evidence="5" id="KW-0378">Hydrolase</keyword>
<reference evidence="9 10" key="1">
    <citation type="submission" date="2021-03" db="EMBL/GenBank/DDBJ databases">
        <title>Paenibacillus artemisicola MWE-103 whole genome sequence.</title>
        <authorList>
            <person name="Ham Y.J."/>
        </authorList>
    </citation>
    <scope>NUCLEOTIDE SEQUENCE [LARGE SCALE GENOMIC DNA]</scope>
    <source>
        <strain evidence="9 10">MWE-103</strain>
    </source>
</reference>
<feature type="transmembrane region" description="Helical" evidence="8">
    <location>
        <begin position="79"/>
        <end position="96"/>
    </location>
</feature>
<evidence type="ECO:0000256" key="5">
    <source>
        <dbReference type="ARBA" id="ARBA00022801"/>
    </source>
</evidence>
<keyword evidence="2" id="KW-0673">Quorum sensing</keyword>
<accession>A0ABS3WA70</accession>
<keyword evidence="10" id="KW-1185">Reference proteome</keyword>
<gene>
    <name evidence="9" type="ORF">I8J29_13395</name>
</gene>